<name>A0A1C4VR78_9ACTN</name>
<keyword evidence="4 6" id="KW-0326">Glycosidase</keyword>
<evidence type="ECO:0000256" key="7">
    <source>
        <dbReference type="SAM" id="SignalP"/>
    </source>
</evidence>
<feature type="signal peptide" evidence="7">
    <location>
        <begin position="1"/>
        <end position="31"/>
    </location>
</feature>
<dbReference type="PANTHER" id="PTHR43301:SF3">
    <property type="entry name" value="ARABINAN ENDO-1,5-ALPHA-L-ARABINOSIDASE A-RELATED"/>
    <property type="match status" value="1"/>
</dbReference>
<evidence type="ECO:0000256" key="5">
    <source>
        <dbReference type="PIRSR" id="PIRSR606710-2"/>
    </source>
</evidence>
<keyword evidence="7" id="KW-0732">Signal</keyword>
<evidence type="ECO:0000256" key="2">
    <source>
        <dbReference type="ARBA" id="ARBA00009865"/>
    </source>
</evidence>
<protein>
    <submittedName>
        <fullName evidence="8">Glycosyl hydrolases family 43</fullName>
    </submittedName>
</protein>
<accession>A0A1C4VR78</accession>
<keyword evidence="3 6" id="KW-0378">Hydrolase</keyword>
<reference evidence="9" key="1">
    <citation type="submission" date="2016-06" db="EMBL/GenBank/DDBJ databases">
        <authorList>
            <person name="Varghese N."/>
            <person name="Submissions Spin"/>
        </authorList>
    </citation>
    <scope>NUCLEOTIDE SEQUENCE [LARGE SCALE GENOMIC DNA]</scope>
    <source>
        <strain evidence="9">DSM 43168</strain>
    </source>
</reference>
<feature type="site" description="Important for catalytic activity, responsible for pKa modulation of the active site Glu and correct orientation of both the proton donor and substrate" evidence="5">
    <location>
        <position position="170"/>
    </location>
</feature>
<gene>
    <name evidence="8" type="ORF">GA0070563_102453</name>
</gene>
<evidence type="ECO:0000256" key="6">
    <source>
        <dbReference type="RuleBase" id="RU361187"/>
    </source>
</evidence>
<dbReference type="Gene3D" id="2.115.10.20">
    <property type="entry name" value="Glycosyl hydrolase domain, family 43"/>
    <property type="match status" value="1"/>
</dbReference>
<evidence type="ECO:0000256" key="4">
    <source>
        <dbReference type="ARBA" id="ARBA00023295"/>
    </source>
</evidence>
<evidence type="ECO:0000256" key="3">
    <source>
        <dbReference type="ARBA" id="ARBA00022801"/>
    </source>
</evidence>
<keyword evidence="9" id="KW-1185">Reference proteome</keyword>
<evidence type="ECO:0000313" key="8">
    <source>
        <dbReference type="EMBL" id="SCE86321.1"/>
    </source>
</evidence>
<dbReference type="InterPro" id="IPR023296">
    <property type="entry name" value="Glyco_hydro_beta-prop_sf"/>
</dbReference>
<evidence type="ECO:0000313" key="9">
    <source>
        <dbReference type="Proteomes" id="UP000183585"/>
    </source>
</evidence>
<comment type="pathway">
    <text evidence="1">Glycan metabolism; L-arabinan degradation.</text>
</comment>
<comment type="similarity">
    <text evidence="2 6">Belongs to the glycosyl hydrolase 43 family.</text>
</comment>
<dbReference type="Proteomes" id="UP000183585">
    <property type="component" value="Unassembled WGS sequence"/>
</dbReference>
<dbReference type="SUPFAM" id="SSF75005">
    <property type="entry name" value="Arabinanase/levansucrase/invertase"/>
    <property type="match status" value="1"/>
</dbReference>
<dbReference type="InterPro" id="IPR006710">
    <property type="entry name" value="Glyco_hydro_43"/>
</dbReference>
<dbReference type="EMBL" id="FMCT01000002">
    <property type="protein sequence ID" value="SCE86321.1"/>
    <property type="molecule type" value="Genomic_DNA"/>
</dbReference>
<dbReference type="GO" id="GO:0004553">
    <property type="term" value="F:hydrolase activity, hydrolyzing O-glycosyl compounds"/>
    <property type="evidence" value="ECO:0007669"/>
    <property type="project" value="InterPro"/>
</dbReference>
<sequence>MSPRRTWRPLLAAVVAAALSLVGGGATPATAAVPQPVYAPPGGVADPGVVQHDGNFFVFATGSRAPAYRGDTASGPWVDLGAVLRTLPGWAASGAVWAPDAVRTPAGWVLYYSAPAKDLDGQRCIGVARSTAIGGPYDPVGDTPLVCPGGAHGADDAVPGRPVSAAGVIDPAPFQDAEGRRFLLYKTQQTPSSIRMLRVDDAGTGWLGNPSGELVRSDGIIENPQLRQRGSTFVLFASRYGYDNCSYATVYLTSTDKWDFHGKAQNSLLTTAGTGICGPGGADVVPALVDDEQRIFLHGWVCGGTAPCRQQPDGSLPADARRALYAAVFRWDGATPRVGAFL</sequence>
<dbReference type="PANTHER" id="PTHR43301">
    <property type="entry name" value="ARABINAN ENDO-1,5-ALPHA-L-ARABINOSIDASE"/>
    <property type="match status" value="1"/>
</dbReference>
<dbReference type="Pfam" id="PF04616">
    <property type="entry name" value="Glyco_hydro_43"/>
    <property type="match status" value="1"/>
</dbReference>
<dbReference type="GO" id="GO:0005975">
    <property type="term" value="P:carbohydrate metabolic process"/>
    <property type="evidence" value="ECO:0007669"/>
    <property type="project" value="InterPro"/>
</dbReference>
<dbReference type="InterPro" id="IPR050727">
    <property type="entry name" value="GH43_arabinanases"/>
</dbReference>
<dbReference type="RefSeq" id="WP_074473245.1">
    <property type="nucleotide sequence ID" value="NZ_FMCT01000002.1"/>
</dbReference>
<dbReference type="AlphaFoldDB" id="A0A1C4VR78"/>
<evidence type="ECO:0000256" key="1">
    <source>
        <dbReference type="ARBA" id="ARBA00004834"/>
    </source>
</evidence>
<organism evidence="8 9">
    <name type="scientific">Micromonospora carbonacea</name>
    <dbReference type="NCBI Taxonomy" id="47853"/>
    <lineage>
        <taxon>Bacteria</taxon>
        <taxon>Bacillati</taxon>
        <taxon>Actinomycetota</taxon>
        <taxon>Actinomycetes</taxon>
        <taxon>Micromonosporales</taxon>
        <taxon>Micromonosporaceae</taxon>
        <taxon>Micromonospora</taxon>
    </lineage>
</organism>
<proteinExistence type="inferred from homology"/>
<feature type="chain" id="PRO_5008706184" evidence="7">
    <location>
        <begin position="32"/>
        <end position="342"/>
    </location>
</feature>